<dbReference type="PROSITE" id="PS50923">
    <property type="entry name" value="SUSHI"/>
    <property type="match status" value="1"/>
</dbReference>
<dbReference type="InterPro" id="IPR057017">
    <property type="entry name" value="F54D1_6-like_C"/>
</dbReference>
<evidence type="ECO:0000259" key="5">
    <source>
        <dbReference type="PROSITE" id="PS50923"/>
    </source>
</evidence>
<evidence type="ECO:0000256" key="3">
    <source>
        <dbReference type="SAM" id="MobiDB-lite"/>
    </source>
</evidence>
<keyword evidence="4" id="KW-0472">Membrane</keyword>
<dbReference type="Pfam" id="PF24469">
    <property type="entry name" value="F54D1_6_C"/>
    <property type="match status" value="1"/>
</dbReference>
<evidence type="ECO:0000256" key="4">
    <source>
        <dbReference type="SAM" id="Phobius"/>
    </source>
</evidence>
<dbReference type="InterPro" id="IPR000436">
    <property type="entry name" value="Sushi_SCR_CCP_dom"/>
</dbReference>
<evidence type="ECO:0000256" key="1">
    <source>
        <dbReference type="ARBA" id="ARBA00023157"/>
    </source>
</evidence>
<keyword evidence="2" id="KW-0768">Sushi</keyword>
<organism evidence="6 7">
    <name type="scientific">Plectus sambesii</name>
    <dbReference type="NCBI Taxonomy" id="2011161"/>
    <lineage>
        <taxon>Eukaryota</taxon>
        <taxon>Metazoa</taxon>
        <taxon>Ecdysozoa</taxon>
        <taxon>Nematoda</taxon>
        <taxon>Chromadorea</taxon>
        <taxon>Plectida</taxon>
        <taxon>Plectina</taxon>
        <taxon>Plectoidea</taxon>
        <taxon>Plectidae</taxon>
        <taxon>Plectus</taxon>
    </lineage>
</organism>
<comment type="caution">
    <text evidence="2">Lacks conserved residue(s) required for the propagation of feature annotation.</text>
</comment>
<dbReference type="WBParaSite" id="PSAMB.scaffold390size53574.g5450.t1">
    <property type="protein sequence ID" value="PSAMB.scaffold390size53574.g5450.t1"/>
    <property type="gene ID" value="PSAMB.scaffold390size53574.g5450"/>
</dbReference>
<keyword evidence="1" id="KW-1015">Disulfide bond</keyword>
<accession>A0A914WD39</accession>
<dbReference type="AlphaFoldDB" id="A0A914WD39"/>
<reference evidence="7" key="1">
    <citation type="submission" date="2022-11" db="UniProtKB">
        <authorList>
            <consortium name="WormBaseParasite"/>
        </authorList>
    </citation>
    <scope>IDENTIFICATION</scope>
</reference>
<feature type="region of interest" description="Disordered" evidence="3">
    <location>
        <begin position="153"/>
        <end position="201"/>
    </location>
</feature>
<evidence type="ECO:0000256" key="2">
    <source>
        <dbReference type="PROSITE-ProRule" id="PRU00302"/>
    </source>
</evidence>
<keyword evidence="4" id="KW-1133">Transmembrane helix</keyword>
<keyword evidence="4" id="KW-0812">Transmembrane</keyword>
<name>A0A914WD39_9BILA</name>
<proteinExistence type="predicted"/>
<evidence type="ECO:0000313" key="6">
    <source>
        <dbReference type="Proteomes" id="UP000887566"/>
    </source>
</evidence>
<keyword evidence="6" id="KW-1185">Reference proteome</keyword>
<evidence type="ECO:0000313" key="7">
    <source>
        <dbReference type="WBParaSite" id="PSAMB.scaffold390size53574.g5450.t1"/>
    </source>
</evidence>
<sequence length="242" mass="27866">MSCLYDYTLLQLKVLGLEVKDSWSSFVQDRWDATRRYNSCGAINIEYPEYLFKTSTLSSGYLEGDVARFECFQSHWMNGDNEYTCVKVIDPQDQNRYGFEWNKGWQPWCRERERDVVLQWLTAIISILTAIMFITLIFACCWCAKQRSVQQRRDQRKKKSPLTGEGNASQIEKLTAQEPSWAKQSSGMTTPTPESAMPVHQLAPYRPTLLHSLEESQPKLSDLSSPRHEPQLGPIVGLRTSV</sequence>
<feature type="compositionally biased region" description="Polar residues" evidence="3">
    <location>
        <begin position="182"/>
        <end position="193"/>
    </location>
</feature>
<feature type="domain" description="Sushi" evidence="5">
    <location>
        <begin position="38"/>
        <end position="111"/>
    </location>
</feature>
<protein>
    <submittedName>
        <fullName evidence="7">Sushi domain-containing protein</fullName>
    </submittedName>
</protein>
<dbReference type="Proteomes" id="UP000887566">
    <property type="component" value="Unplaced"/>
</dbReference>
<feature type="transmembrane region" description="Helical" evidence="4">
    <location>
        <begin position="120"/>
        <end position="144"/>
    </location>
</feature>
<feature type="region of interest" description="Disordered" evidence="3">
    <location>
        <begin position="215"/>
        <end position="242"/>
    </location>
</feature>